<name>A0A5C6E5Z7_9BACT</name>
<feature type="chain" id="PRO_5022842801" description="Chondroitin AC lyase" evidence="1">
    <location>
        <begin position="24"/>
        <end position="748"/>
    </location>
</feature>
<sequence length="748" mass="81917" precursor="true">MDIKKHLVCFLSVVLLPAQCVLAGNIIDTADYPYWRQLASSSPFFAAMKSNAIDAANNGTETRDVMGGCALAYILDPENRAGYIDGIKEKFGTRITNMTIGTGAATSSVPSHELFYALLALDVIRSDLDSATLRRFESVLKSKIMDLYIGKWDPHAWAMRMLWYKYIGDERNFQAAKVEFDSGLSEHYMPNDGVSPAGNGYCVQRWNSVERSAKNATPDLMEYMGYHEYYTNPGIIGLKEFMYGYAVAPFGRILLYGDSRSTEGQVPWDIKGGKVVVSPHILSAARYSPKAYQYAMWVLREGVGVSSLRLKGHLSNYLIMAGTAAKNDPIAVELNDGVMAPSRLFQNYAAFISKTDSTNALYMSMLNLTGNTEYHTHFEVNALAMAGYGEILLRNAGYSGPDKDVTVDGVTATFDYLHSNSESANTVMIGGARHSAKVGDGITEGFVGQNVEYCRGVSTTAIEGTHARDVVFVQPSDGAHGYYLVMDHVTTDNAGENVNVVWHPNSGALKTVAPETHYLSEITKEDGANGPRVFTENEVELTTFLATPPSSVEIKRTANQASRYSYAADYLVANYDPIDKRKDILTVLFPADKTHQVGELTRIESEEYTGCKIVQEEIEDVALTSDGSMTGQQGETTFQGEDVLLRTESGKLSSFFVKGVSFDNGQRTRCGFQADLPIAIYMNAATASSGMRGIIHSNGTKVTFYYPEITSVKINEHAVEATASGQGWVQIQVPSGTFKVEIVSPHTL</sequence>
<evidence type="ECO:0000313" key="3">
    <source>
        <dbReference type="Proteomes" id="UP000315471"/>
    </source>
</evidence>
<protein>
    <recommendedName>
        <fullName evidence="4">Chondroitin AC lyase</fullName>
    </recommendedName>
</protein>
<keyword evidence="3" id="KW-1185">Reference proteome</keyword>
<dbReference type="EMBL" id="SJPY01000002">
    <property type="protein sequence ID" value="TWU44248.1"/>
    <property type="molecule type" value="Genomic_DNA"/>
</dbReference>
<gene>
    <name evidence="2" type="ORF">Q31b_17840</name>
</gene>
<dbReference type="Proteomes" id="UP000315471">
    <property type="component" value="Unassembled WGS sequence"/>
</dbReference>
<dbReference type="RefSeq" id="WP_146599238.1">
    <property type="nucleotide sequence ID" value="NZ_SJPY01000002.1"/>
</dbReference>
<keyword evidence="1" id="KW-0732">Signal</keyword>
<accession>A0A5C6E5Z7</accession>
<organism evidence="2 3">
    <name type="scientific">Novipirellula aureliae</name>
    <dbReference type="NCBI Taxonomy" id="2527966"/>
    <lineage>
        <taxon>Bacteria</taxon>
        <taxon>Pseudomonadati</taxon>
        <taxon>Planctomycetota</taxon>
        <taxon>Planctomycetia</taxon>
        <taxon>Pirellulales</taxon>
        <taxon>Pirellulaceae</taxon>
        <taxon>Novipirellula</taxon>
    </lineage>
</organism>
<reference evidence="2 3" key="1">
    <citation type="submission" date="2019-02" db="EMBL/GenBank/DDBJ databases">
        <title>Deep-cultivation of Planctomycetes and their phenomic and genomic characterization uncovers novel biology.</title>
        <authorList>
            <person name="Wiegand S."/>
            <person name="Jogler M."/>
            <person name="Boedeker C."/>
            <person name="Pinto D."/>
            <person name="Vollmers J."/>
            <person name="Rivas-Marin E."/>
            <person name="Kohn T."/>
            <person name="Peeters S.H."/>
            <person name="Heuer A."/>
            <person name="Rast P."/>
            <person name="Oberbeckmann S."/>
            <person name="Bunk B."/>
            <person name="Jeske O."/>
            <person name="Meyerdierks A."/>
            <person name="Storesund J.E."/>
            <person name="Kallscheuer N."/>
            <person name="Luecker S."/>
            <person name="Lage O.M."/>
            <person name="Pohl T."/>
            <person name="Merkel B.J."/>
            <person name="Hornburger P."/>
            <person name="Mueller R.-W."/>
            <person name="Bruemmer F."/>
            <person name="Labrenz M."/>
            <person name="Spormann A.M."/>
            <person name="Op Den Camp H."/>
            <person name="Overmann J."/>
            <person name="Amann R."/>
            <person name="Jetten M.S.M."/>
            <person name="Mascher T."/>
            <person name="Medema M.H."/>
            <person name="Devos D.P."/>
            <person name="Kaster A.-K."/>
            <person name="Ovreas L."/>
            <person name="Rohde M."/>
            <person name="Galperin M.Y."/>
            <person name="Jogler C."/>
        </authorList>
    </citation>
    <scope>NUCLEOTIDE SEQUENCE [LARGE SCALE GENOMIC DNA]</scope>
    <source>
        <strain evidence="2 3">Q31b</strain>
    </source>
</reference>
<evidence type="ECO:0000313" key="2">
    <source>
        <dbReference type="EMBL" id="TWU44248.1"/>
    </source>
</evidence>
<dbReference type="AlphaFoldDB" id="A0A5C6E5Z7"/>
<evidence type="ECO:0000256" key="1">
    <source>
        <dbReference type="SAM" id="SignalP"/>
    </source>
</evidence>
<dbReference type="Gene3D" id="2.70.98.70">
    <property type="match status" value="1"/>
</dbReference>
<evidence type="ECO:0008006" key="4">
    <source>
        <dbReference type="Google" id="ProtNLM"/>
    </source>
</evidence>
<dbReference type="OrthoDB" id="667194at2"/>
<feature type="signal peptide" evidence="1">
    <location>
        <begin position="1"/>
        <end position="23"/>
    </location>
</feature>
<proteinExistence type="predicted"/>
<comment type="caution">
    <text evidence="2">The sequence shown here is derived from an EMBL/GenBank/DDBJ whole genome shotgun (WGS) entry which is preliminary data.</text>
</comment>